<evidence type="ECO:0000313" key="2">
    <source>
        <dbReference type="EMBL" id="ABP35419.1"/>
    </source>
</evidence>
<keyword evidence="1" id="KW-1133">Transmembrane helix</keyword>
<protein>
    <submittedName>
        <fullName evidence="2">ORF40o</fullName>
    </submittedName>
</protein>
<keyword evidence="2" id="KW-0150">Chloroplast</keyword>
<dbReference type="AlphaFoldDB" id="A4QM81"/>
<feature type="transmembrane region" description="Helical" evidence="1">
    <location>
        <begin position="7"/>
        <end position="28"/>
    </location>
</feature>
<geneLocation type="chloroplast" evidence="2"/>
<organism evidence="2">
    <name type="scientific">Pinus koraiensis</name>
    <name type="common">Korean pine</name>
    <dbReference type="NCBI Taxonomy" id="88728"/>
    <lineage>
        <taxon>Eukaryota</taxon>
        <taxon>Viridiplantae</taxon>
        <taxon>Streptophyta</taxon>
        <taxon>Embryophyta</taxon>
        <taxon>Tracheophyta</taxon>
        <taxon>Spermatophyta</taxon>
        <taxon>Pinopsida</taxon>
        <taxon>Pinidae</taxon>
        <taxon>Conifers I</taxon>
        <taxon>Pinales</taxon>
        <taxon>Pinaceae</taxon>
        <taxon>Pinus</taxon>
        <taxon>Pinus subgen. Strobus</taxon>
    </lineage>
</organism>
<keyword evidence="1" id="KW-0472">Membrane</keyword>
<accession>A4QM81</accession>
<keyword evidence="1" id="KW-0812">Transmembrane</keyword>
<dbReference type="EMBL" id="AY228468">
    <property type="protein sequence ID" value="ABP35419.1"/>
    <property type="molecule type" value="Genomic_DNA"/>
</dbReference>
<name>A4QM81_PINKO</name>
<reference evidence="2" key="1">
    <citation type="submission" date="2007-04" db="EMBL/GenBank/DDBJ databases">
        <authorList>
            <person name="Noh E.W."/>
            <person name="Lee J.S."/>
            <person name="Choi Y.I."/>
            <person name="Han M.S."/>
            <person name="Yi Y.S."/>
            <person name="Han S.U."/>
        </authorList>
    </citation>
    <scope>NUCLEOTIDE SEQUENCE</scope>
</reference>
<evidence type="ECO:0000256" key="1">
    <source>
        <dbReference type="SAM" id="Phobius"/>
    </source>
</evidence>
<sequence>MDKYIYICLYIWIYIFIHLLILLHMSHIKAIHYKSLFMDH</sequence>
<proteinExistence type="predicted"/>
<dbReference type="GeneID" id="5048626"/>
<keyword evidence="2" id="KW-0934">Plastid</keyword>
<dbReference type="RefSeq" id="YP_001152172.1">
    <property type="nucleotide sequence ID" value="NC_004677.2"/>
</dbReference>